<dbReference type="Gene3D" id="3.40.50.10810">
    <property type="entry name" value="Tandem AAA-ATPase domain"/>
    <property type="match status" value="1"/>
</dbReference>
<reference evidence="9" key="1">
    <citation type="journal article" date="2019" name="Int. J. Syst. Evol. Microbiol.">
        <title>The Global Catalogue of Microorganisms (GCM) 10K type strain sequencing project: providing services to taxonomists for standard genome sequencing and annotation.</title>
        <authorList>
            <consortium name="The Broad Institute Genomics Platform"/>
            <consortium name="The Broad Institute Genome Sequencing Center for Infectious Disease"/>
            <person name="Wu L."/>
            <person name="Ma J."/>
        </authorList>
    </citation>
    <scope>NUCLEOTIDE SEQUENCE [LARGE SCALE GENOMIC DNA]</scope>
    <source>
        <strain evidence="9">KCTC 42087</strain>
    </source>
</reference>
<evidence type="ECO:0000256" key="2">
    <source>
        <dbReference type="ARBA" id="ARBA00022801"/>
    </source>
</evidence>
<dbReference type="PROSITE" id="PS51194">
    <property type="entry name" value="HELICASE_CTER"/>
    <property type="match status" value="1"/>
</dbReference>
<dbReference type="Pfam" id="PF00270">
    <property type="entry name" value="DEAD"/>
    <property type="match status" value="1"/>
</dbReference>
<dbReference type="Gene3D" id="3.40.50.300">
    <property type="entry name" value="P-loop containing nucleotide triphosphate hydrolases"/>
    <property type="match status" value="1"/>
</dbReference>
<dbReference type="InterPro" id="IPR038718">
    <property type="entry name" value="SNF2-like_sf"/>
</dbReference>
<accession>A0ABW1A2P8</accession>
<keyword evidence="1" id="KW-0547">Nucleotide-binding</keyword>
<dbReference type="CDD" id="cd18793">
    <property type="entry name" value="SF2_C_SNF"/>
    <property type="match status" value="1"/>
</dbReference>
<dbReference type="InterPro" id="IPR014001">
    <property type="entry name" value="Helicase_ATP-bd"/>
</dbReference>
<dbReference type="SMART" id="SM00487">
    <property type="entry name" value="DEXDc"/>
    <property type="match status" value="1"/>
</dbReference>
<evidence type="ECO:0000313" key="8">
    <source>
        <dbReference type="EMBL" id="MFC5747983.1"/>
    </source>
</evidence>
<dbReference type="PANTHER" id="PTHR45766:SF6">
    <property type="entry name" value="SWI_SNF-RELATED MATRIX-ASSOCIATED ACTIN-DEPENDENT REGULATOR OF CHROMATIN SUBFAMILY A-LIKE PROTEIN 1"/>
    <property type="match status" value="1"/>
</dbReference>
<evidence type="ECO:0000259" key="6">
    <source>
        <dbReference type="PROSITE" id="PS51192"/>
    </source>
</evidence>
<dbReference type="PROSITE" id="PS51192">
    <property type="entry name" value="HELICASE_ATP_BIND_1"/>
    <property type="match status" value="1"/>
</dbReference>
<dbReference type="InterPro" id="IPR001650">
    <property type="entry name" value="Helicase_C-like"/>
</dbReference>
<feature type="domain" description="Helicase C-terminal" evidence="7">
    <location>
        <begin position="473"/>
        <end position="637"/>
    </location>
</feature>
<sequence length="973" mass="106474">MGATGYAPGSLIAARGREWVVVPDASSSSANGSGGPGGFIVARPLNGDTEFTTGLFADEVEPASFPRPTADHREIGDSVAAELLRTAMRIGFTSAAGPFRSLAAIAVEPRQYQLLPLLLALRMDVVRLLIADDVGIGKTIEASLIAKELLEQGEAERMTVLCSPALAEQWQDELREKFAIDAELVLPSTVAKLQRQAGLRADESLFDRHPYTVVSTDFIKSPQRRAQFLRTCPELVIVDEAHTCVPAGGTGASLRQLRFDLLAELAKDPDRHLILVTATPHSGKEGAFRDLIGLLDPELETVDLETEKGRDRLARHYVQRRRRDIRRYLDEETRFPNDRQLREVAYEQTSDYADLMRRALAYARDTVVDDTGAVRRQVRWWSALALLRSVASSPRAAAQTFVTRSAAAAAETEAEAEALGAARVLDRIDDDAYEGMDVIPGADDEELPKSARDRLRAMAKVAEELEGAERDAKLAKLIVEVKGLIASGYDPIVFCRYIPTAEYVAEHLGKALGRKAKVDSVTGKLPPAERLARIKELTDQKGRHVLVATDCLAEGVNLQEHFQAVVHYDLAWNPTRHEQREGRVDRFGQRSKQVRAITLYGLDNGIDGVVLDVLIRKHATIAKQTGVAVPVPERNDTVVQALVEGLLLRKEDPEQLAFDFEVGQSRDQLHRDWESAAARESKVLTKYAHSGAKELDEVRQEATEVRTALGRHTDVSKFARESLAALGGAVQVREDGFTVQTQGLPVGVRHSLGLIGAADDEAKAPELVFRHDLPVKSGEHALVRTDPRVVALARYVVDAALDPEIKDKERPARRCGAIRTRAVPVRTTLLLVRYRFHLTLPGRGKTRALVAEDAQVVAYRSGANGREWLTEEEVTALLGASPDANVLPELVQQAVERSLADLGEQPGPGEPAPPDSVQADLDARGHDLADSLAKAHRRVRASVGAIRRGLKVTPHDHADVLGVYVYLPAGGAR</sequence>
<comment type="caution">
    <text evidence="8">The sequence shown here is derived from an EMBL/GenBank/DDBJ whole genome shotgun (WGS) entry which is preliminary data.</text>
</comment>
<evidence type="ECO:0000256" key="3">
    <source>
        <dbReference type="ARBA" id="ARBA00022806"/>
    </source>
</evidence>
<dbReference type="RefSeq" id="WP_378283614.1">
    <property type="nucleotide sequence ID" value="NZ_JBHSON010000027.1"/>
</dbReference>
<name>A0ABW1A2P8_9ACTN</name>
<gene>
    <name evidence="8" type="ORF">ACFPZN_20325</name>
</gene>
<dbReference type="InterPro" id="IPR049730">
    <property type="entry name" value="SNF2/RAD54-like_C"/>
</dbReference>
<dbReference type="GO" id="GO:0004386">
    <property type="term" value="F:helicase activity"/>
    <property type="evidence" value="ECO:0007669"/>
    <property type="project" value="UniProtKB-KW"/>
</dbReference>
<dbReference type="SMART" id="SM00490">
    <property type="entry name" value="HELICc"/>
    <property type="match status" value="1"/>
</dbReference>
<organism evidence="8 9">
    <name type="scientific">Actinomadura rugatobispora</name>
    <dbReference type="NCBI Taxonomy" id="1994"/>
    <lineage>
        <taxon>Bacteria</taxon>
        <taxon>Bacillati</taxon>
        <taxon>Actinomycetota</taxon>
        <taxon>Actinomycetes</taxon>
        <taxon>Streptosporangiales</taxon>
        <taxon>Thermomonosporaceae</taxon>
        <taxon>Actinomadura</taxon>
    </lineage>
</organism>
<evidence type="ECO:0000256" key="1">
    <source>
        <dbReference type="ARBA" id="ARBA00022741"/>
    </source>
</evidence>
<dbReference type="CDD" id="cd18011">
    <property type="entry name" value="DEXDc_RapA"/>
    <property type="match status" value="1"/>
</dbReference>
<dbReference type="PANTHER" id="PTHR45766">
    <property type="entry name" value="DNA ANNEALING HELICASE AND ENDONUCLEASE ZRANB3 FAMILY MEMBER"/>
    <property type="match status" value="1"/>
</dbReference>
<dbReference type="InterPro" id="IPR027417">
    <property type="entry name" value="P-loop_NTPase"/>
</dbReference>
<dbReference type="Proteomes" id="UP001596074">
    <property type="component" value="Unassembled WGS sequence"/>
</dbReference>
<evidence type="ECO:0000256" key="4">
    <source>
        <dbReference type="ARBA" id="ARBA00022840"/>
    </source>
</evidence>
<evidence type="ECO:0000259" key="7">
    <source>
        <dbReference type="PROSITE" id="PS51194"/>
    </source>
</evidence>
<evidence type="ECO:0000313" key="9">
    <source>
        <dbReference type="Proteomes" id="UP001596074"/>
    </source>
</evidence>
<evidence type="ECO:0000256" key="5">
    <source>
        <dbReference type="SAM" id="MobiDB-lite"/>
    </source>
</evidence>
<dbReference type="SUPFAM" id="SSF52540">
    <property type="entry name" value="P-loop containing nucleoside triphosphate hydrolases"/>
    <property type="match status" value="1"/>
</dbReference>
<keyword evidence="3 8" id="KW-0347">Helicase</keyword>
<dbReference type="InterPro" id="IPR057342">
    <property type="entry name" value="DEXDc_RapA"/>
</dbReference>
<keyword evidence="2" id="KW-0378">Hydrolase</keyword>
<protein>
    <submittedName>
        <fullName evidence="8">Helicase-related protein</fullName>
    </submittedName>
</protein>
<feature type="domain" description="Helicase ATP-binding" evidence="6">
    <location>
        <begin position="119"/>
        <end position="298"/>
    </location>
</feature>
<keyword evidence="4" id="KW-0067">ATP-binding</keyword>
<feature type="region of interest" description="Disordered" evidence="5">
    <location>
        <begin position="901"/>
        <end position="920"/>
    </location>
</feature>
<proteinExistence type="predicted"/>
<dbReference type="InterPro" id="IPR011545">
    <property type="entry name" value="DEAD/DEAH_box_helicase_dom"/>
</dbReference>
<dbReference type="Pfam" id="PF00271">
    <property type="entry name" value="Helicase_C"/>
    <property type="match status" value="1"/>
</dbReference>
<keyword evidence="9" id="KW-1185">Reference proteome</keyword>
<dbReference type="EMBL" id="JBHSON010000027">
    <property type="protein sequence ID" value="MFC5747983.1"/>
    <property type="molecule type" value="Genomic_DNA"/>
</dbReference>